<accession>A0A438AGY7</accession>
<evidence type="ECO:0000259" key="2">
    <source>
        <dbReference type="Pfam" id="PF01636"/>
    </source>
</evidence>
<dbReference type="InterPro" id="IPR011009">
    <property type="entry name" value="Kinase-like_dom_sf"/>
</dbReference>
<dbReference type="Gene3D" id="3.90.1200.10">
    <property type="match status" value="1"/>
</dbReference>
<sequence>MKRASDEMGRAGDARDDVPGWLSEVVASAGFGGADWRRLSGGRTNQVWRLTWGTSQCAPFATSAICKLYLPDGDTPLFPNDPWAEVAVLRALADTGLSPHLLADLEHAGGRAILTEDAGPVWQGDEAEVMRRLRRLHMMPVPGGLARAPLRHVALTPGQLIAEAEGMLSEVERQSGAGARAARRLRASRPGRPPIPTPDPEPCLLHGDPVAANLVGTAAPVLVDWQCPALGDPVHDLSLVLSPSMRLANDRAPLTTGATRLLLQAYGSEEVATRYLALRPLLGYRLAAYALWKSARGDAGYAPGVAAETALMVQGVATS</sequence>
<feature type="domain" description="Aminoglycoside phosphotransferase" evidence="2">
    <location>
        <begin position="35"/>
        <end position="253"/>
    </location>
</feature>
<feature type="compositionally biased region" description="Pro residues" evidence="1">
    <location>
        <begin position="191"/>
        <end position="201"/>
    </location>
</feature>
<organism evidence="3 4">
    <name type="scientific">Mesobaculum littorinae</name>
    <dbReference type="NCBI Taxonomy" id="2486419"/>
    <lineage>
        <taxon>Bacteria</taxon>
        <taxon>Pseudomonadati</taxon>
        <taxon>Pseudomonadota</taxon>
        <taxon>Alphaproteobacteria</taxon>
        <taxon>Rhodobacterales</taxon>
        <taxon>Roseobacteraceae</taxon>
        <taxon>Mesobaculum</taxon>
    </lineage>
</organism>
<evidence type="ECO:0000313" key="4">
    <source>
        <dbReference type="Proteomes" id="UP000285908"/>
    </source>
</evidence>
<name>A0A438AGY7_9RHOB</name>
<dbReference type="Pfam" id="PF01636">
    <property type="entry name" value="APH"/>
    <property type="match status" value="1"/>
</dbReference>
<protein>
    <recommendedName>
        <fullName evidence="2">Aminoglycoside phosphotransferase domain-containing protein</fullName>
    </recommendedName>
</protein>
<gene>
    <name evidence="3" type="ORF">EKE94_10790</name>
</gene>
<evidence type="ECO:0000313" key="3">
    <source>
        <dbReference type="EMBL" id="RVV97948.1"/>
    </source>
</evidence>
<dbReference type="InterPro" id="IPR002575">
    <property type="entry name" value="Aminoglycoside_PTrfase"/>
</dbReference>
<dbReference type="Proteomes" id="UP000285908">
    <property type="component" value="Unassembled WGS sequence"/>
</dbReference>
<dbReference type="SUPFAM" id="SSF56112">
    <property type="entry name" value="Protein kinase-like (PK-like)"/>
    <property type="match status" value="1"/>
</dbReference>
<dbReference type="RefSeq" id="WP_127906613.1">
    <property type="nucleotide sequence ID" value="NZ_RQXX01000003.1"/>
</dbReference>
<evidence type="ECO:0000256" key="1">
    <source>
        <dbReference type="SAM" id="MobiDB-lite"/>
    </source>
</evidence>
<feature type="region of interest" description="Disordered" evidence="1">
    <location>
        <begin position="173"/>
        <end position="202"/>
    </location>
</feature>
<proteinExistence type="predicted"/>
<comment type="caution">
    <text evidence="3">The sequence shown here is derived from an EMBL/GenBank/DDBJ whole genome shotgun (WGS) entry which is preliminary data.</text>
</comment>
<dbReference type="EMBL" id="RQXX01000003">
    <property type="protein sequence ID" value="RVV97948.1"/>
    <property type="molecule type" value="Genomic_DNA"/>
</dbReference>
<reference evidence="3 4" key="1">
    <citation type="submission" date="2018-11" db="EMBL/GenBank/DDBJ databases">
        <title>Mesobaculum littorinae gen. nov., sp. nov., isolated from Littorina scabra that represents a novel genus of the order Rhodobacteraceae.</title>
        <authorList>
            <person name="Li F."/>
        </authorList>
    </citation>
    <scope>NUCLEOTIDE SEQUENCE [LARGE SCALE GENOMIC DNA]</scope>
    <source>
        <strain evidence="3 4">M0103</strain>
    </source>
</reference>
<keyword evidence="4" id="KW-1185">Reference proteome</keyword>
<dbReference type="OrthoDB" id="7334546at2"/>
<dbReference type="AlphaFoldDB" id="A0A438AGY7"/>